<sequence>MPLSAEQQCFFVAILAFIVVGFQRGWRRELVSLVFTLLAVFLIHPETSKSFGEFLGRLPGLFGYLTNQPTNVDSSQPANFFGGYIGSLIIFSFIVALGYYIGNKVFPRPITAQERFIGIVPAIIAGSFILNYLNNYFPKNAAGQPSITLNLEKVDPSNYIPIIFVIAIVAILIAWIAARAKKASAKK</sequence>
<protein>
    <submittedName>
        <fullName evidence="2">Uncharacterized protein</fullName>
    </submittedName>
</protein>
<dbReference type="AlphaFoldDB" id="A0A402A4M6"/>
<proteinExistence type="predicted"/>
<feature type="transmembrane region" description="Helical" evidence="1">
    <location>
        <begin position="114"/>
        <end position="133"/>
    </location>
</feature>
<dbReference type="OrthoDB" id="156743at2"/>
<keyword evidence="3" id="KW-1185">Reference proteome</keyword>
<evidence type="ECO:0000256" key="1">
    <source>
        <dbReference type="SAM" id="Phobius"/>
    </source>
</evidence>
<comment type="caution">
    <text evidence="2">The sequence shown here is derived from an EMBL/GenBank/DDBJ whole genome shotgun (WGS) entry which is preliminary data.</text>
</comment>
<organism evidence="2 3">
    <name type="scientific">Tengunoibacter tsumagoiensis</name>
    <dbReference type="NCBI Taxonomy" id="2014871"/>
    <lineage>
        <taxon>Bacteria</taxon>
        <taxon>Bacillati</taxon>
        <taxon>Chloroflexota</taxon>
        <taxon>Ktedonobacteria</taxon>
        <taxon>Ktedonobacterales</taxon>
        <taxon>Dictyobacteraceae</taxon>
        <taxon>Tengunoibacter</taxon>
    </lineage>
</organism>
<feature type="transmembrane region" description="Helical" evidence="1">
    <location>
        <begin position="81"/>
        <end position="102"/>
    </location>
</feature>
<keyword evidence="1" id="KW-0812">Transmembrane</keyword>
<dbReference type="EMBL" id="BIFR01000001">
    <property type="protein sequence ID" value="GCE14107.1"/>
    <property type="molecule type" value="Genomic_DNA"/>
</dbReference>
<gene>
    <name evidence="2" type="ORF">KTT_39660</name>
</gene>
<dbReference type="RefSeq" id="WP_126581582.1">
    <property type="nucleotide sequence ID" value="NZ_BIFR01000001.1"/>
</dbReference>
<name>A0A402A4M6_9CHLR</name>
<keyword evidence="1" id="KW-0472">Membrane</keyword>
<feature type="transmembrane region" description="Helical" evidence="1">
    <location>
        <begin position="9"/>
        <end position="26"/>
    </location>
</feature>
<accession>A0A402A4M6</accession>
<feature type="transmembrane region" description="Helical" evidence="1">
    <location>
        <begin position="159"/>
        <end position="178"/>
    </location>
</feature>
<evidence type="ECO:0000313" key="2">
    <source>
        <dbReference type="EMBL" id="GCE14107.1"/>
    </source>
</evidence>
<reference evidence="3" key="1">
    <citation type="submission" date="2018-12" db="EMBL/GenBank/DDBJ databases">
        <title>Tengunoibacter tsumagoiensis gen. nov., sp. nov., Dictyobacter kobayashii sp. nov., D. alpinus sp. nov., and D. joshuensis sp. nov. and description of Dictyobacteraceae fam. nov. within the order Ktedonobacterales isolated from Tengu-no-mugimeshi.</title>
        <authorList>
            <person name="Wang C.M."/>
            <person name="Zheng Y."/>
            <person name="Sakai Y."/>
            <person name="Toyoda A."/>
            <person name="Minakuchi Y."/>
            <person name="Abe K."/>
            <person name="Yokota A."/>
            <person name="Yabe S."/>
        </authorList>
    </citation>
    <scope>NUCLEOTIDE SEQUENCE [LARGE SCALE GENOMIC DNA]</scope>
    <source>
        <strain evidence="3">Uno3</strain>
    </source>
</reference>
<keyword evidence="1" id="KW-1133">Transmembrane helix</keyword>
<evidence type="ECO:0000313" key="3">
    <source>
        <dbReference type="Proteomes" id="UP000287352"/>
    </source>
</evidence>
<dbReference type="Proteomes" id="UP000287352">
    <property type="component" value="Unassembled WGS sequence"/>
</dbReference>